<keyword evidence="4" id="KW-0808">Transferase</keyword>
<keyword evidence="4" id="KW-0032">Aminotransferase</keyword>
<dbReference type="Pfam" id="PF01041">
    <property type="entry name" value="DegT_DnrJ_EryC1"/>
    <property type="match status" value="1"/>
</dbReference>
<dbReference type="GO" id="GO:0030170">
    <property type="term" value="F:pyridoxal phosphate binding"/>
    <property type="evidence" value="ECO:0007669"/>
    <property type="project" value="TreeGrafter"/>
</dbReference>
<protein>
    <submittedName>
        <fullName evidence="4">Perosamine synthetase</fullName>
        <ecNumber evidence="4">2.6.1.102</ecNumber>
    </submittedName>
</protein>
<dbReference type="EMBL" id="JACCCW010000001">
    <property type="protein sequence ID" value="NYF78094.1"/>
    <property type="molecule type" value="Genomic_DNA"/>
</dbReference>
<comment type="similarity">
    <text evidence="3">Belongs to the DegT/DnrJ/EryC1 family.</text>
</comment>
<dbReference type="Gene3D" id="3.90.1150.10">
    <property type="entry name" value="Aspartate Aminotransferase, domain 1"/>
    <property type="match status" value="1"/>
</dbReference>
<keyword evidence="2 3" id="KW-0663">Pyridoxal phosphate</keyword>
<dbReference type="AlphaFoldDB" id="A0A7Y9PDY4"/>
<dbReference type="InterPro" id="IPR000653">
    <property type="entry name" value="DegT/StrS_aminotransferase"/>
</dbReference>
<sequence length="373" mass="41304">MNIPLSEPDITEPEIEEVVSVLRSSRLSLGPKMEEFEASVSGYVGIPFGIAVSSGTAGLHLCIRALGIGLGDEVIVPSFTFIAAANAIRYEGATPVFVDIDPQSLNLDPARVEEAITARTRAIIVVHTFGVPAEMDALLDIAERHHLRVIEDACEAIGAEYGKHRVGTFGDAAVFAFYPNKQITTGEGGMIVTRDHHLATEIRAMRNQGRHHSDAWHQHSILGWNYRMSEINCALGCAQMRRIDHILSSRENVARTYADALNDVEGVEPPPLHLSGRHISWFVYVIRLAPHFGREERDTIARKLIDQGIGCGRYFAPIHMQPAYDNLPVAHSLPVTEAVSSRTLALPFFNRLDKERILHIVKTFKEIINSLKI</sequence>
<evidence type="ECO:0000256" key="1">
    <source>
        <dbReference type="PIRSR" id="PIRSR000390-1"/>
    </source>
</evidence>
<dbReference type="InterPro" id="IPR015422">
    <property type="entry name" value="PyrdxlP-dep_Trfase_small"/>
</dbReference>
<gene>
    <name evidence="4" type="ORF">HDF17_000381</name>
</gene>
<dbReference type="Gene3D" id="3.40.640.10">
    <property type="entry name" value="Type I PLP-dependent aspartate aminotransferase-like (Major domain)"/>
    <property type="match status" value="1"/>
</dbReference>
<dbReference type="CDD" id="cd00616">
    <property type="entry name" value="AHBA_syn"/>
    <property type="match status" value="1"/>
</dbReference>
<feature type="modified residue" description="N6-(pyridoxal phosphate)lysine" evidence="2">
    <location>
        <position position="181"/>
    </location>
</feature>
<dbReference type="InterPro" id="IPR015424">
    <property type="entry name" value="PyrdxlP-dep_Trfase"/>
</dbReference>
<reference evidence="4 5" key="1">
    <citation type="submission" date="2020-07" db="EMBL/GenBank/DDBJ databases">
        <title>Genomic Encyclopedia of Type Strains, Phase IV (KMG-V): Genome sequencing to study the core and pangenomes of soil and plant-associated prokaryotes.</title>
        <authorList>
            <person name="Whitman W."/>
        </authorList>
    </citation>
    <scope>NUCLEOTIDE SEQUENCE [LARGE SCALE GENOMIC DNA]</scope>
    <source>
        <strain evidence="4 5">X4EP2</strain>
    </source>
</reference>
<evidence type="ECO:0000313" key="5">
    <source>
        <dbReference type="Proteomes" id="UP000589520"/>
    </source>
</evidence>
<name>A0A7Y9PDY4_9BACT</name>
<evidence type="ECO:0000256" key="2">
    <source>
        <dbReference type="PIRSR" id="PIRSR000390-2"/>
    </source>
</evidence>
<dbReference type="SUPFAM" id="SSF53383">
    <property type="entry name" value="PLP-dependent transferases"/>
    <property type="match status" value="1"/>
</dbReference>
<evidence type="ECO:0000256" key="3">
    <source>
        <dbReference type="RuleBase" id="RU004508"/>
    </source>
</evidence>
<feature type="active site" description="Proton acceptor" evidence="1">
    <location>
        <position position="181"/>
    </location>
</feature>
<accession>A0A7Y9PDY4</accession>
<dbReference type="InterPro" id="IPR015421">
    <property type="entry name" value="PyrdxlP-dep_Trfase_major"/>
</dbReference>
<dbReference type="PANTHER" id="PTHR30244">
    <property type="entry name" value="TRANSAMINASE"/>
    <property type="match status" value="1"/>
</dbReference>
<dbReference type="EC" id="2.6.1.102" evidence="4"/>
<dbReference type="Proteomes" id="UP000589520">
    <property type="component" value="Unassembled WGS sequence"/>
</dbReference>
<dbReference type="RefSeq" id="WP_179487236.1">
    <property type="nucleotide sequence ID" value="NZ_JACCCW010000001.1"/>
</dbReference>
<organism evidence="4 5">
    <name type="scientific">Granulicella arctica</name>
    <dbReference type="NCBI Taxonomy" id="940613"/>
    <lineage>
        <taxon>Bacteria</taxon>
        <taxon>Pseudomonadati</taxon>
        <taxon>Acidobacteriota</taxon>
        <taxon>Terriglobia</taxon>
        <taxon>Terriglobales</taxon>
        <taxon>Acidobacteriaceae</taxon>
        <taxon>Granulicella</taxon>
    </lineage>
</organism>
<keyword evidence="5" id="KW-1185">Reference proteome</keyword>
<dbReference type="PIRSF" id="PIRSF000390">
    <property type="entry name" value="PLP_StrS"/>
    <property type="match status" value="1"/>
</dbReference>
<dbReference type="PANTHER" id="PTHR30244:SF39">
    <property type="entry name" value="BLR3650 PROTEIN"/>
    <property type="match status" value="1"/>
</dbReference>
<dbReference type="GO" id="GO:0102933">
    <property type="term" value="F:GDP-4-dehydro-6-deoxy-D-mannose-4-aminotransferase activity"/>
    <property type="evidence" value="ECO:0007669"/>
    <property type="project" value="UniProtKB-EC"/>
</dbReference>
<evidence type="ECO:0000313" key="4">
    <source>
        <dbReference type="EMBL" id="NYF78094.1"/>
    </source>
</evidence>
<proteinExistence type="inferred from homology"/>
<comment type="caution">
    <text evidence="4">The sequence shown here is derived from an EMBL/GenBank/DDBJ whole genome shotgun (WGS) entry which is preliminary data.</text>
</comment>
<dbReference type="GO" id="GO:0000271">
    <property type="term" value="P:polysaccharide biosynthetic process"/>
    <property type="evidence" value="ECO:0007669"/>
    <property type="project" value="TreeGrafter"/>
</dbReference>